<feature type="signal peptide" evidence="1">
    <location>
        <begin position="1"/>
        <end position="19"/>
    </location>
</feature>
<reference evidence="2 3" key="1">
    <citation type="submission" date="2021-01" db="EMBL/GenBank/DDBJ databases">
        <title>Draft Genome Sequence and Polyhydroxyalkanoate Biosynthetic Potential of Jeongeupia naejangsanensis Type Strain DSM 24253.</title>
        <authorList>
            <person name="Turrini P."/>
            <person name="Artuso I."/>
            <person name="Lugli G.A."/>
            <person name="Frangipani E."/>
            <person name="Ventura M."/>
            <person name="Visca P."/>
        </authorList>
    </citation>
    <scope>NUCLEOTIDE SEQUENCE [LARGE SCALE GENOMIC DNA]</scope>
    <source>
        <strain evidence="2 3">DSM 24253</strain>
    </source>
</reference>
<dbReference type="Proteomes" id="UP000809431">
    <property type="component" value="Unassembled WGS sequence"/>
</dbReference>
<evidence type="ECO:0000313" key="2">
    <source>
        <dbReference type="EMBL" id="MBM3115808.1"/>
    </source>
</evidence>
<dbReference type="RefSeq" id="WP_203537680.1">
    <property type="nucleotide sequence ID" value="NZ_JAESND010000003.1"/>
</dbReference>
<feature type="chain" id="PRO_5046502471" description="Beta/gamma crystallin 'Greek key' domain-containing protein" evidence="1">
    <location>
        <begin position="20"/>
        <end position="95"/>
    </location>
</feature>
<comment type="caution">
    <text evidence="2">The sequence shown here is derived from an EMBL/GenBank/DDBJ whole genome shotgun (WGS) entry which is preliminary data.</text>
</comment>
<keyword evidence="1" id="KW-0732">Signal</keyword>
<evidence type="ECO:0000313" key="3">
    <source>
        <dbReference type="Proteomes" id="UP000809431"/>
    </source>
</evidence>
<accession>A0ABS2BL61</accession>
<evidence type="ECO:0008006" key="4">
    <source>
        <dbReference type="Google" id="ProtNLM"/>
    </source>
</evidence>
<gene>
    <name evidence="2" type="ORF">JMJ54_08195</name>
</gene>
<sequence>MIRMIGLAVFGLTFANAGAIGEADVGTYESLGHGRAPGEIYFLAQAQGGWSIEQKSADGSWRKLCGGDCIFRQADSKELEPLFAKNCARGVAPVH</sequence>
<keyword evidence="3" id="KW-1185">Reference proteome</keyword>
<proteinExistence type="predicted"/>
<dbReference type="EMBL" id="JAESND010000003">
    <property type="protein sequence ID" value="MBM3115808.1"/>
    <property type="molecule type" value="Genomic_DNA"/>
</dbReference>
<protein>
    <recommendedName>
        <fullName evidence="4">Beta/gamma crystallin 'Greek key' domain-containing protein</fullName>
    </recommendedName>
</protein>
<name>A0ABS2BL61_9NEIS</name>
<evidence type="ECO:0000256" key="1">
    <source>
        <dbReference type="SAM" id="SignalP"/>
    </source>
</evidence>
<organism evidence="2 3">
    <name type="scientific">Jeongeupia naejangsanensis</name>
    <dbReference type="NCBI Taxonomy" id="613195"/>
    <lineage>
        <taxon>Bacteria</taxon>
        <taxon>Pseudomonadati</taxon>
        <taxon>Pseudomonadota</taxon>
        <taxon>Betaproteobacteria</taxon>
        <taxon>Neisseriales</taxon>
        <taxon>Chitinibacteraceae</taxon>
        <taxon>Jeongeupia</taxon>
    </lineage>
</organism>